<evidence type="ECO:0000256" key="10">
    <source>
        <dbReference type="ARBA" id="ARBA00023212"/>
    </source>
</evidence>
<dbReference type="Gene3D" id="3.40.850.10">
    <property type="entry name" value="Kinesin motor domain"/>
    <property type="match status" value="1"/>
</dbReference>
<evidence type="ECO:0000256" key="4">
    <source>
        <dbReference type="ARBA" id="ARBA00022701"/>
    </source>
</evidence>
<dbReference type="GO" id="GO:0005874">
    <property type="term" value="C:microtubule"/>
    <property type="evidence" value="ECO:0007669"/>
    <property type="project" value="UniProtKB-KW"/>
</dbReference>
<evidence type="ECO:0000256" key="8">
    <source>
        <dbReference type="ARBA" id="ARBA00023054"/>
    </source>
</evidence>
<evidence type="ECO:0000256" key="1">
    <source>
        <dbReference type="ARBA" id="ARBA00004245"/>
    </source>
</evidence>
<dbReference type="SUPFAM" id="SSF52540">
    <property type="entry name" value="P-loop containing nucleoside triphosphate hydrolases"/>
    <property type="match status" value="1"/>
</dbReference>
<sequence>MTEVPVKVAVRVRPLVGKEKVHNVPQCVRFIPEKPQLILGKDRGFTFDYVFPPKASQTEVYEKCVEPLVKSCMEGYNATVFAYGQTSSGKTYTIGGTDSAGLLEEQYGIILRAVKQLFQIMEENKHKTEFVVTVSYVEIYMEELRDLLDMDTSSKDIHVREDEKGNTVIVGATEQPVNTADEVMSCLDSGSAGRQVGTTNMNERSSRSHTIFTLYVEQKPLAEDEHVDSEKKSDMDFTDYKYAKFHFVDLAGSERAHRTGNVGERFKESVYINSGLLALGNVISALADSKKKVLHVPYRDSKVTRLLKDSLGGNSRTLMITCLSPCATDFAENLNSLKYATRARNIRNKPVVNRDPQNTRLAEMQSEIQALREELQRRRGSSFGSAGTGEDAERIKSLEDELERSRGACDTYKQLLSDALNQLKALHKAGVMSNNQCSQFDRFLKAVEQIRSRPIWTPNTSRQQQADLIEQLKKELNKYKEDLSSDEEIFAEKSKEIEFLREHAHKLEEEKLKLNNQLQEAQNRLKKHEDQLFQQQLQLNQLLLNQGGHQEDKMAFSSPRGTRIHTAPLVEDGTASMNDREVHSSPPVFIVDRVIQDFRARSQLLVSQHEEEDEVVCTLSDSSESADEVDEEPSRELGRTWNMKRESSKIPRVPETVPKQSKTLKILGNGKVSTKDLAESKGRGSRPDSAEHNEVEALRSSTQVIGNEVKQSELRLHSAQQKLRDLTINIRQKEELIKELAKSDREAKDTKKQYSEKIKSMKQELEKAKKELEESKKTLEEYESKTNHEVAEKQKVETEYKKKLQAVEAKLQALKRKQKDNEKIGALHEEREKKVQELEVHIDRMRNQQDQLQKKLKEEADRKIKMEREMQKQQHKIKELEDNMSQQQKILKRKTEEVAAAKRRLRSVGKQGSEEKESDEQAKLEQRRQWLDNEVEKVLRRKEAMEALAEELKKREAILLNKEAMLAEKSELEMKKLRSSQILTKDILRLSNQLGEVDKQIQQKGKNVDETDASSQSKSNESAKTLERTKDELLKQRELLEQKLQEGSLLDPKEERRLIELDEGIDALEAAIEFKNDGIATQQKELDGGKLLTDKDREGLMNKLSNLSQREATALLSKYFEKVVELRGSEKKLELHCSDLEVRITEQERIIGELGRGLQQAGIKGDRRLVEHQKKYEQRIQFLMNKLRDAELNETPDERISELENRAQQLEKDLYYYKKTSRDLKKKLREKMVSGMGTSVESDVFMASSEVEAQHKSTDVYTKQLATDVSRMKHSLAEKGMGVPSQASTPVRVSRKELRQLSSQEVSMRRSQSSVASTVPELPGLFDKHSLVEESADDLVQDSIEQNKNPWA</sequence>
<dbReference type="PROSITE" id="PS50067">
    <property type="entry name" value="KINESIN_MOTOR_2"/>
    <property type="match status" value="1"/>
</dbReference>
<dbReference type="PROSITE" id="PS00411">
    <property type="entry name" value="KINESIN_MOTOR_1"/>
    <property type="match status" value="1"/>
</dbReference>
<comment type="similarity">
    <text evidence="11">Belongs to the TRAFAC class myosin-kinesin ATPase superfamily. Kinesin family.</text>
</comment>
<feature type="compositionally biased region" description="Polar residues" evidence="13">
    <location>
        <begin position="1300"/>
        <end position="1317"/>
    </location>
</feature>
<feature type="compositionally biased region" description="Basic and acidic residues" evidence="13">
    <location>
        <begin position="868"/>
        <end position="881"/>
    </location>
</feature>
<comment type="caution">
    <text evidence="15">The sequence shown here is derived from an EMBL/GenBank/DDBJ whole genome shotgun (WGS) entry which is preliminary data.</text>
</comment>
<evidence type="ECO:0000259" key="14">
    <source>
        <dbReference type="PROSITE" id="PS50067"/>
    </source>
</evidence>
<evidence type="ECO:0000256" key="12">
    <source>
        <dbReference type="SAM" id="Coils"/>
    </source>
</evidence>
<dbReference type="EMBL" id="RCHS01000626">
    <property type="protein sequence ID" value="RMX57631.1"/>
    <property type="molecule type" value="Genomic_DNA"/>
</dbReference>
<feature type="domain" description="Kinesin motor" evidence="14">
    <location>
        <begin position="5"/>
        <end position="346"/>
    </location>
</feature>
<feature type="region of interest" description="Disordered" evidence="13">
    <location>
        <begin position="1276"/>
        <end position="1330"/>
    </location>
</feature>
<feature type="compositionally biased region" description="Basic and acidic residues" evidence="13">
    <location>
        <begin position="673"/>
        <end position="696"/>
    </location>
</feature>
<dbReference type="GO" id="GO:0003777">
    <property type="term" value="F:microtubule motor activity"/>
    <property type="evidence" value="ECO:0007669"/>
    <property type="project" value="InterPro"/>
</dbReference>
<feature type="compositionally biased region" description="Polar residues" evidence="13">
    <location>
        <begin position="1013"/>
        <end position="1023"/>
    </location>
</feature>
<gene>
    <name evidence="15" type="ORF">pdam_00015908</name>
</gene>
<dbReference type="GO" id="GO:0007018">
    <property type="term" value="P:microtubule-based movement"/>
    <property type="evidence" value="ECO:0007669"/>
    <property type="project" value="InterPro"/>
</dbReference>
<dbReference type="GO" id="GO:0007052">
    <property type="term" value="P:mitotic spindle organization"/>
    <property type="evidence" value="ECO:0007669"/>
    <property type="project" value="TreeGrafter"/>
</dbReference>
<dbReference type="SMART" id="SM00129">
    <property type="entry name" value="KISc"/>
    <property type="match status" value="1"/>
</dbReference>
<feature type="compositionally biased region" description="Basic and acidic residues" evidence="13">
    <location>
        <begin position="632"/>
        <end position="649"/>
    </location>
</feature>
<keyword evidence="5" id="KW-0677">Repeat</keyword>
<organism evidence="15 16">
    <name type="scientific">Pocillopora damicornis</name>
    <name type="common">Cauliflower coral</name>
    <name type="synonym">Millepora damicornis</name>
    <dbReference type="NCBI Taxonomy" id="46731"/>
    <lineage>
        <taxon>Eukaryota</taxon>
        <taxon>Metazoa</taxon>
        <taxon>Cnidaria</taxon>
        <taxon>Anthozoa</taxon>
        <taxon>Hexacorallia</taxon>
        <taxon>Scleractinia</taxon>
        <taxon>Astrocoeniina</taxon>
        <taxon>Pocilloporidae</taxon>
        <taxon>Pocillopora</taxon>
    </lineage>
</organism>
<feature type="region of interest" description="Disordered" evidence="13">
    <location>
        <begin position="619"/>
        <end position="696"/>
    </location>
</feature>
<keyword evidence="8 12" id="KW-0175">Coiled coil</keyword>
<evidence type="ECO:0000256" key="6">
    <source>
        <dbReference type="ARBA" id="ARBA00022741"/>
    </source>
</evidence>
<dbReference type="Pfam" id="PF00225">
    <property type="entry name" value="Kinesin"/>
    <property type="match status" value="1"/>
</dbReference>
<name>A0A3M6UVE3_POCDA</name>
<feature type="coiled-coil region" evidence="12">
    <location>
        <begin position="354"/>
        <end position="415"/>
    </location>
</feature>
<keyword evidence="9 11" id="KW-0505">Motor protein</keyword>
<dbReference type="GO" id="GO:0051231">
    <property type="term" value="P:spindle elongation"/>
    <property type="evidence" value="ECO:0007669"/>
    <property type="project" value="TreeGrafter"/>
</dbReference>
<dbReference type="InterPro" id="IPR019821">
    <property type="entry name" value="Kinesin_motor_CS"/>
</dbReference>
<keyword evidence="7 11" id="KW-0067">ATP-binding</keyword>
<dbReference type="InterPro" id="IPR027640">
    <property type="entry name" value="Kinesin-like_fam"/>
</dbReference>
<feature type="binding site" evidence="11">
    <location>
        <begin position="84"/>
        <end position="91"/>
    </location>
    <ligand>
        <name>ATP</name>
        <dbReference type="ChEBI" id="CHEBI:30616"/>
    </ligand>
</feature>
<evidence type="ECO:0000256" key="9">
    <source>
        <dbReference type="ARBA" id="ARBA00023175"/>
    </source>
</evidence>
<comment type="subcellular location">
    <subcellularLocation>
        <location evidence="1">Cytoplasm</location>
        <location evidence="1">Cytoskeleton</location>
    </subcellularLocation>
</comment>
<evidence type="ECO:0000256" key="5">
    <source>
        <dbReference type="ARBA" id="ARBA00022737"/>
    </source>
</evidence>
<evidence type="ECO:0000313" key="16">
    <source>
        <dbReference type="Proteomes" id="UP000275408"/>
    </source>
</evidence>
<keyword evidence="10" id="KW-0206">Cytoskeleton</keyword>
<feature type="region of interest" description="Disordered" evidence="13">
    <location>
        <begin position="868"/>
        <end position="927"/>
    </location>
</feature>
<proteinExistence type="inferred from homology"/>
<dbReference type="FunFam" id="3.40.850.10:FF:000011">
    <property type="entry name" value="Kinesin family member 21A"/>
    <property type="match status" value="1"/>
</dbReference>
<protein>
    <recommendedName>
        <fullName evidence="14">Kinesin motor domain-containing protein</fullName>
    </recommendedName>
</protein>
<evidence type="ECO:0000256" key="13">
    <source>
        <dbReference type="SAM" id="MobiDB-lite"/>
    </source>
</evidence>
<evidence type="ECO:0000256" key="2">
    <source>
        <dbReference type="ARBA" id="ARBA00022490"/>
    </source>
</evidence>
<reference evidence="15 16" key="1">
    <citation type="journal article" date="2018" name="Sci. Rep.">
        <title>Comparative analysis of the Pocillopora damicornis genome highlights role of immune system in coral evolution.</title>
        <authorList>
            <person name="Cunning R."/>
            <person name="Bay R.A."/>
            <person name="Gillette P."/>
            <person name="Baker A.C."/>
            <person name="Traylor-Knowles N."/>
        </authorList>
    </citation>
    <scope>NUCLEOTIDE SEQUENCE [LARGE SCALE GENOMIC DNA]</scope>
    <source>
        <strain evidence="15">RSMAS</strain>
        <tissue evidence="15">Whole animal</tissue>
    </source>
</reference>
<dbReference type="InterPro" id="IPR036961">
    <property type="entry name" value="Kinesin_motor_dom_sf"/>
</dbReference>
<dbReference type="InterPro" id="IPR027417">
    <property type="entry name" value="P-loop_NTPase"/>
</dbReference>
<dbReference type="STRING" id="46731.A0A3M6UVE3"/>
<dbReference type="PANTHER" id="PTHR47969">
    <property type="entry name" value="CHROMOSOME-ASSOCIATED KINESIN KIF4A-RELATED"/>
    <property type="match status" value="1"/>
</dbReference>
<dbReference type="PANTHER" id="PTHR47969:SF25">
    <property type="entry name" value="KINESIN MOTOR DOMAIN-CONTAINING PROTEIN"/>
    <property type="match status" value="1"/>
</dbReference>
<dbReference type="GO" id="GO:0008017">
    <property type="term" value="F:microtubule binding"/>
    <property type="evidence" value="ECO:0007669"/>
    <property type="project" value="InterPro"/>
</dbReference>
<dbReference type="PRINTS" id="PR00380">
    <property type="entry name" value="KINESINHEAVY"/>
</dbReference>
<feature type="compositionally biased region" description="Basic and acidic residues" evidence="13">
    <location>
        <begin position="912"/>
        <end position="927"/>
    </location>
</feature>
<evidence type="ECO:0000256" key="11">
    <source>
        <dbReference type="PROSITE-ProRule" id="PRU00283"/>
    </source>
</evidence>
<keyword evidence="16" id="KW-1185">Reference proteome</keyword>
<dbReference type="GO" id="GO:0005875">
    <property type="term" value="C:microtubule associated complex"/>
    <property type="evidence" value="ECO:0007669"/>
    <property type="project" value="TreeGrafter"/>
</dbReference>
<feature type="region of interest" description="Disordered" evidence="13">
    <location>
        <begin position="1001"/>
        <end position="1028"/>
    </location>
</feature>
<keyword evidence="4" id="KW-0493">Microtubule</keyword>
<dbReference type="GO" id="GO:0005524">
    <property type="term" value="F:ATP binding"/>
    <property type="evidence" value="ECO:0007669"/>
    <property type="project" value="UniProtKB-UniRule"/>
</dbReference>
<dbReference type="OMA" id="YVIMNTF"/>
<keyword evidence="2" id="KW-0963">Cytoplasm</keyword>
<dbReference type="Pfam" id="PF25764">
    <property type="entry name" value="KIF21A_4th"/>
    <property type="match status" value="1"/>
</dbReference>
<accession>A0A3M6UVE3</accession>
<dbReference type="CDD" id="cd01372">
    <property type="entry name" value="KISc_KIF4"/>
    <property type="match status" value="1"/>
</dbReference>
<evidence type="ECO:0000313" key="15">
    <source>
        <dbReference type="EMBL" id="RMX57631.1"/>
    </source>
</evidence>
<feature type="coiled-coil region" evidence="12">
    <location>
        <begin position="1173"/>
        <end position="1220"/>
    </location>
</feature>
<dbReference type="OrthoDB" id="3176171at2759"/>
<keyword evidence="3" id="KW-0853">WD repeat</keyword>
<evidence type="ECO:0000256" key="3">
    <source>
        <dbReference type="ARBA" id="ARBA00022574"/>
    </source>
</evidence>
<dbReference type="InterPro" id="IPR001752">
    <property type="entry name" value="Kinesin_motor_dom"/>
</dbReference>
<dbReference type="Proteomes" id="UP000275408">
    <property type="component" value="Unassembled WGS sequence"/>
</dbReference>
<evidence type="ECO:0000256" key="7">
    <source>
        <dbReference type="ARBA" id="ARBA00022840"/>
    </source>
</evidence>
<keyword evidence="6 11" id="KW-0547">Nucleotide-binding</keyword>
<feature type="coiled-coil region" evidence="12">
    <location>
        <begin position="462"/>
        <end position="545"/>
    </location>
</feature>